<dbReference type="AlphaFoldDB" id="A0A1H7L5U5"/>
<feature type="transmembrane region" description="Helical" evidence="1">
    <location>
        <begin position="106"/>
        <end position="128"/>
    </location>
</feature>
<dbReference type="Pfam" id="PF07843">
    <property type="entry name" value="DUF1634"/>
    <property type="match status" value="1"/>
</dbReference>
<dbReference type="Proteomes" id="UP000199421">
    <property type="component" value="Unassembled WGS sequence"/>
</dbReference>
<proteinExistence type="predicted"/>
<organism evidence="2 3">
    <name type="scientific">Olivibacter domesticus</name>
    <name type="common">Pseudosphingobacterium domesticum</name>
    <dbReference type="NCBI Taxonomy" id="407022"/>
    <lineage>
        <taxon>Bacteria</taxon>
        <taxon>Pseudomonadati</taxon>
        <taxon>Bacteroidota</taxon>
        <taxon>Sphingobacteriia</taxon>
        <taxon>Sphingobacteriales</taxon>
        <taxon>Sphingobacteriaceae</taxon>
        <taxon>Olivibacter</taxon>
    </lineage>
</organism>
<dbReference type="STRING" id="407022.SAMN05661044_01562"/>
<dbReference type="OrthoDB" id="1072981at2"/>
<feature type="transmembrane region" description="Helical" evidence="1">
    <location>
        <begin position="78"/>
        <end position="100"/>
    </location>
</feature>
<keyword evidence="3" id="KW-1185">Reference proteome</keyword>
<accession>A0A1H7L5U5</accession>
<dbReference type="InterPro" id="IPR012861">
    <property type="entry name" value="DUF1634"/>
</dbReference>
<dbReference type="EMBL" id="FOAF01000001">
    <property type="protein sequence ID" value="SEK94204.1"/>
    <property type="molecule type" value="Genomic_DNA"/>
</dbReference>
<sequence>MEKDQIRDKDIQYVIGNLLRYGVWIALGVAALGGLIYLFRHDQEIVHYGSFVEQDINIFVLIREMFQDVSKGKGESVILLGIMLLFLTPILRIIFSLIAFLFEKDYLYVGITLIVIGIICFSVFFGFAH</sequence>
<gene>
    <name evidence="2" type="ORF">SAMN05661044_01562</name>
</gene>
<evidence type="ECO:0000256" key="1">
    <source>
        <dbReference type="SAM" id="Phobius"/>
    </source>
</evidence>
<protein>
    <submittedName>
        <fullName evidence="2">Uncharacterized membrane protein</fullName>
    </submittedName>
</protein>
<keyword evidence="1" id="KW-1133">Transmembrane helix</keyword>
<dbReference type="RefSeq" id="WP_093321449.1">
    <property type="nucleotide sequence ID" value="NZ_FOAF01000001.1"/>
</dbReference>
<reference evidence="3" key="1">
    <citation type="submission" date="2016-10" db="EMBL/GenBank/DDBJ databases">
        <authorList>
            <person name="Varghese N."/>
            <person name="Submissions S."/>
        </authorList>
    </citation>
    <scope>NUCLEOTIDE SEQUENCE [LARGE SCALE GENOMIC DNA]</scope>
    <source>
        <strain evidence="3">DSM 18733</strain>
    </source>
</reference>
<keyword evidence="1" id="KW-0472">Membrane</keyword>
<name>A0A1H7L5U5_OLID1</name>
<keyword evidence="1" id="KW-0812">Transmembrane</keyword>
<feature type="transmembrane region" description="Helical" evidence="1">
    <location>
        <begin position="21"/>
        <end position="39"/>
    </location>
</feature>
<evidence type="ECO:0000313" key="2">
    <source>
        <dbReference type="EMBL" id="SEK94204.1"/>
    </source>
</evidence>
<evidence type="ECO:0000313" key="3">
    <source>
        <dbReference type="Proteomes" id="UP000199421"/>
    </source>
</evidence>